<sequence>MTISRLRLAGYGSFLACTAIAAPAIAQDDAARIAALEQRVAELEAGNAGPLTFGEDSTTQIEIYGYVKADLIFDLDTELGETIFPLSTIDVNNLTGEEFTATANQTRLGLRTTTATPYGDVETQIETDFYGGGGGELRLRHATVTWNGWRAGQYWTTFMPIDSYPVTLDFQGVAGIPFLRPTQLRYTHEFGGNFVTEVAIEEAPFDSDGPAFIGTVAYDTDPLLVRLSGVYGKIDDDEGEADAYGFNLSTTASLWQGAELMAAYTHGEGIASYMVFVGPELDGDDDAIEVNAAYAGLTQEVNDQLTLSAIYGWRENGSAPGGVGTERVKTIHLNALYSPVENTTLGIEYLRGTRDTFTEGSADVDRIQASVQVAF</sequence>
<keyword evidence="3" id="KW-1185">Reference proteome</keyword>
<gene>
    <name evidence="2" type="ORF">LX81_01459</name>
</gene>
<dbReference type="InterPro" id="IPR045748">
    <property type="entry name" value="DcaP"/>
</dbReference>
<dbReference type="OrthoDB" id="9763822at2"/>
<dbReference type="SUPFAM" id="SSF56935">
    <property type="entry name" value="Porins"/>
    <property type="match status" value="1"/>
</dbReference>
<keyword evidence="1" id="KW-0732">Signal</keyword>
<dbReference type="Proteomes" id="UP000248916">
    <property type="component" value="Unassembled WGS sequence"/>
</dbReference>
<evidence type="ECO:0000313" key="2">
    <source>
        <dbReference type="EMBL" id="PZX17732.1"/>
    </source>
</evidence>
<feature type="signal peptide" evidence="1">
    <location>
        <begin position="1"/>
        <end position="21"/>
    </location>
</feature>
<dbReference type="RefSeq" id="WP_111536619.1">
    <property type="nucleotide sequence ID" value="NZ_QKZL01000004.1"/>
</dbReference>
<feature type="chain" id="PRO_5032895874" evidence="1">
    <location>
        <begin position="22"/>
        <end position="375"/>
    </location>
</feature>
<protein>
    <submittedName>
        <fullName evidence="2">Porin-like protein</fullName>
    </submittedName>
</protein>
<dbReference type="Pfam" id="PF19577">
    <property type="entry name" value="DcaP"/>
    <property type="match status" value="1"/>
</dbReference>
<dbReference type="Gene3D" id="2.40.160.10">
    <property type="entry name" value="Porin"/>
    <property type="match status" value="1"/>
</dbReference>
<comment type="caution">
    <text evidence="2">The sequence shown here is derived from an EMBL/GenBank/DDBJ whole genome shotgun (WGS) entry which is preliminary data.</text>
</comment>
<dbReference type="EMBL" id="QKZL01000004">
    <property type="protein sequence ID" value="PZX17732.1"/>
    <property type="molecule type" value="Genomic_DNA"/>
</dbReference>
<dbReference type="AlphaFoldDB" id="A0A2W7P2S2"/>
<evidence type="ECO:0000256" key="1">
    <source>
        <dbReference type="SAM" id="SignalP"/>
    </source>
</evidence>
<dbReference type="InterPro" id="IPR023614">
    <property type="entry name" value="Porin_dom_sf"/>
</dbReference>
<proteinExistence type="predicted"/>
<evidence type="ECO:0000313" key="3">
    <source>
        <dbReference type="Proteomes" id="UP000248916"/>
    </source>
</evidence>
<name>A0A2W7P2S2_9RHOB</name>
<organism evidence="2 3">
    <name type="scientific">Palleronia aestuarii</name>
    <dbReference type="NCBI Taxonomy" id="568105"/>
    <lineage>
        <taxon>Bacteria</taxon>
        <taxon>Pseudomonadati</taxon>
        <taxon>Pseudomonadota</taxon>
        <taxon>Alphaproteobacteria</taxon>
        <taxon>Rhodobacterales</taxon>
        <taxon>Roseobacteraceae</taxon>
        <taxon>Palleronia</taxon>
    </lineage>
</organism>
<reference evidence="2 3" key="1">
    <citation type="submission" date="2018-06" db="EMBL/GenBank/DDBJ databases">
        <title>Genomic Encyclopedia of Archaeal and Bacterial Type Strains, Phase II (KMG-II): from individual species to whole genera.</title>
        <authorList>
            <person name="Goeker M."/>
        </authorList>
    </citation>
    <scope>NUCLEOTIDE SEQUENCE [LARGE SCALE GENOMIC DNA]</scope>
    <source>
        <strain evidence="2 3">DSM 22009</strain>
    </source>
</reference>
<accession>A0A2W7P2S2</accession>